<dbReference type="eggNOG" id="ENOG502SDAJ">
    <property type="taxonomic scope" value="Eukaryota"/>
</dbReference>
<evidence type="ECO:0000256" key="3">
    <source>
        <dbReference type="PROSITE-ProRule" id="PRU00267"/>
    </source>
</evidence>
<evidence type="ECO:0000256" key="1">
    <source>
        <dbReference type="ARBA" id="ARBA00023125"/>
    </source>
</evidence>
<keyword evidence="2 3" id="KW-0539">Nucleus</keyword>
<dbReference type="GO" id="GO:0005634">
    <property type="term" value="C:nucleus"/>
    <property type="evidence" value="ECO:0000318"/>
    <property type="project" value="GO_Central"/>
</dbReference>
<evidence type="ECO:0000256" key="4">
    <source>
        <dbReference type="SAM" id="MobiDB-lite"/>
    </source>
</evidence>
<evidence type="ECO:0000256" key="2">
    <source>
        <dbReference type="ARBA" id="ARBA00023242"/>
    </source>
</evidence>
<gene>
    <name evidence="6" type="ORF">SNOG_01716</name>
</gene>
<reference evidence="7" key="1">
    <citation type="journal article" date="2007" name="Plant Cell">
        <title>Dothideomycete-plant interactions illuminated by genome sequencing and EST analysis of the wheat pathogen Stagonospora nodorum.</title>
        <authorList>
            <person name="Hane J.K."/>
            <person name="Lowe R.G."/>
            <person name="Solomon P.S."/>
            <person name="Tan K.C."/>
            <person name="Schoch C.L."/>
            <person name="Spatafora J.W."/>
            <person name="Crous P.W."/>
            <person name="Kodira C."/>
            <person name="Birren B.W."/>
            <person name="Galagan J.E."/>
            <person name="Torriani S.F."/>
            <person name="McDonald B.A."/>
            <person name="Oliver R.P."/>
        </authorList>
    </citation>
    <scope>NUCLEOTIDE SEQUENCE [LARGE SCALE GENOMIC DNA]</scope>
    <source>
        <strain evidence="7">SN15 / ATCC MYA-4574 / FGSC 10173</strain>
    </source>
</reference>
<dbReference type="Gene3D" id="1.10.30.10">
    <property type="entry name" value="High mobility group box domain"/>
    <property type="match status" value="1"/>
</dbReference>
<accession>Q0V2P8</accession>
<dbReference type="InParanoid" id="Q0V2P8"/>
<evidence type="ECO:0000313" key="7">
    <source>
        <dbReference type="Proteomes" id="UP000001055"/>
    </source>
</evidence>
<evidence type="ECO:0000259" key="5">
    <source>
        <dbReference type="PROSITE" id="PS50118"/>
    </source>
</evidence>
<proteinExistence type="predicted"/>
<dbReference type="EMBL" id="CH445326">
    <property type="protein sequence ID" value="EAT91365.2"/>
    <property type="molecule type" value="Genomic_DNA"/>
</dbReference>
<feature type="compositionally biased region" description="Low complexity" evidence="4">
    <location>
        <begin position="193"/>
        <end position="223"/>
    </location>
</feature>
<dbReference type="PANTHER" id="PTHR46040">
    <property type="entry name" value="HIGH MOBILITY GROUP PROTEIN 2"/>
    <property type="match status" value="1"/>
</dbReference>
<dbReference type="PROSITE" id="PS50118">
    <property type="entry name" value="HMG_BOX_2"/>
    <property type="match status" value="1"/>
</dbReference>
<dbReference type="GO" id="GO:0003677">
    <property type="term" value="F:DNA binding"/>
    <property type="evidence" value="ECO:0007669"/>
    <property type="project" value="UniProtKB-UniRule"/>
</dbReference>
<dbReference type="SUPFAM" id="SSF47769">
    <property type="entry name" value="SAM/Pointed domain"/>
    <property type="match status" value="1"/>
</dbReference>
<dbReference type="InterPro" id="IPR051965">
    <property type="entry name" value="ChromReg_NeuronalGeneExpr"/>
</dbReference>
<dbReference type="Proteomes" id="UP000001055">
    <property type="component" value="Unassembled WGS sequence"/>
</dbReference>
<dbReference type="SMART" id="SM00454">
    <property type="entry name" value="SAM"/>
    <property type="match status" value="1"/>
</dbReference>
<feature type="region of interest" description="Disordered" evidence="4">
    <location>
        <begin position="176"/>
        <end position="224"/>
    </location>
</feature>
<dbReference type="Pfam" id="PF00536">
    <property type="entry name" value="SAM_1"/>
    <property type="match status" value="1"/>
</dbReference>
<dbReference type="VEuPathDB" id="FungiDB:JI435_017160"/>
<dbReference type="InterPro" id="IPR013761">
    <property type="entry name" value="SAM/pointed_sf"/>
</dbReference>
<dbReference type="Gene3D" id="1.10.150.50">
    <property type="entry name" value="Transcription Factor, Ets-1"/>
    <property type="match status" value="1"/>
</dbReference>
<dbReference type="HOGENOM" id="CLU_362890_0_0_1"/>
<name>Q0V2P8_PHANO</name>
<feature type="domain" description="HMG box" evidence="5">
    <location>
        <begin position="83"/>
        <end position="160"/>
    </location>
</feature>
<protein>
    <recommendedName>
        <fullName evidence="5">HMG box domain-containing protein</fullName>
    </recommendedName>
</protein>
<dbReference type="AlphaFoldDB" id="Q0V2P8"/>
<dbReference type="GeneID" id="5969193"/>
<keyword evidence="1 3" id="KW-0238">DNA-binding</keyword>
<dbReference type="CDD" id="cd12148">
    <property type="entry name" value="fungal_TF_MHR"/>
    <property type="match status" value="1"/>
</dbReference>
<evidence type="ECO:0000313" key="6">
    <source>
        <dbReference type="EMBL" id="EAT91365.2"/>
    </source>
</evidence>
<sequence>MSIAPSSSASIPTMAGLNEVLARLGLSEYISVLSDNGFHNWETVVDITEEDLTALNFKLGHRRALQREIATYRGIPSSLSLDPEVPSVEPTTLSSSALETLARQTSTPPPHPQVSQLSFVDIAREVGRRWQDLPTEQKRVWESNAARAMQEFESQMDEYKKTDNWRKYQIYLNEFKSHQSQSQSSTGKRPHGSRSTTDSSNNTRIMSRASPSSSDSPLTAPSLGSSGLEAEVCHNALTLAFSELVTLRAEILHSGTKPYDALHLPSEQLVKRAMYAFIRGTGSLLFIWTYEQADELLEKIYRPKANVDAMTLAECFSLAAMGAHYDMECFPDRIRMVLYASSTLHFHEQTAQQDHLRTMRLFLSMSFYALLEKHMSARYLIGKLGMKAGWRTASMTPLPKLMTIDELIHTQTSKIGIIAAEITRAMSSPELATRDNITLLSKKLEAWRIMYLGALVLLYRQLLVATAETQLTDGAAWNTNITESEARGYRDECAMAAQQMARILNLISYDGTLTRRCWIIIYWSFTAGIVLLFSATSKMLDGQSEGVETDLNYAKVCIDKLEPCRALEPVAARYLDTLWPLYDSLRDKYQRMVGRSKTSIFAILQADPALLSPPIAVSKDEMGPICEKLAVLLTDPFGRKQLSNDGSMRRALNADGSCSVFWWK</sequence>
<dbReference type="InterPro" id="IPR001660">
    <property type="entry name" value="SAM"/>
</dbReference>
<feature type="DNA-binding region" description="HMG box" evidence="3">
    <location>
        <begin position="83"/>
        <end position="160"/>
    </location>
</feature>
<dbReference type="STRING" id="321614.Q0V2P8"/>
<dbReference type="Pfam" id="PF00505">
    <property type="entry name" value="HMG_box"/>
    <property type="match status" value="1"/>
</dbReference>
<dbReference type="RefSeq" id="XP_001792348.1">
    <property type="nucleotide sequence ID" value="XM_001792296.1"/>
</dbReference>
<feature type="compositionally biased region" description="Polar residues" evidence="4">
    <location>
        <begin position="178"/>
        <end position="187"/>
    </location>
</feature>
<dbReference type="PANTHER" id="PTHR46040:SF3">
    <property type="entry name" value="HIGH MOBILITY GROUP PROTEIN 2"/>
    <property type="match status" value="1"/>
</dbReference>
<dbReference type="KEGG" id="pno:SNOG_01716"/>
<dbReference type="SUPFAM" id="SSF47095">
    <property type="entry name" value="HMG-box"/>
    <property type="match status" value="1"/>
</dbReference>
<dbReference type="InterPro" id="IPR009071">
    <property type="entry name" value="HMG_box_dom"/>
</dbReference>
<organism evidence="6 7">
    <name type="scientific">Phaeosphaeria nodorum (strain SN15 / ATCC MYA-4574 / FGSC 10173)</name>
    <name type="common">Glume blotch fungus</name>
    <name type="synonym">Parastagonospora nodorum</name>
    <dbReference type="NCBI Taxonomy" id="321614"/>
    <lineage>
        <taxon>Eukaryota</taxon>
        <taxon>Fungi</taxon>
        <taxon>Dikarya</taxon>
        <taxon>Ascomycota</taxon>
        <taxon>Pezizomycotina</taxon>
        <taxon>Dothideomycetes</taxon>
        <taxon>Pleosporomycetidae</taxon>
        <taxon>Pleosporales</taxon>
        <taxon>Pleosporineae</taxon>
        <taxon>Phaeosphaeriaceae</taxon>
        <taxon>Parastagonospora</taxon>
    </lineage>
</organism>
<dbReference type="InterPro" id="IPR036910">
    <property type="entry name" value="HMG_box_dom_sf"/>
</dbReference>
<dbReference type="GO" id="GO:0010468">
    <property type="term" value="P:regulation of gene expression"/>
    <property type="evidence" value="ECO:0000318"/>
    <property type="project" value="GO_Central"/>
</dbReference>